<dbReference type="EMBL" id="JBJKBG010000008">
    <property type="protein sequence ID" value="KAL3726825.1"/>
    <property type="molecule type" value="Genomic_DNA"/>
</dbReference>
<name>A0ABD3JTK1_EUCGL</name>
<feature type="domain" description="EF-hand" evidence="3">
    <location>
        <begin position="132"/>
        <end position="159"/>
    </location>
</feature>
<gene>
    <name evidence="4" type="ORF">ACJRO7_031687</name>
</gene>
<dbReference type="SMART" id="SM00054">
    <property type="entry name" value="EFh"/>
    <property type="match status" value="2"/>
</dbReference>
<dbReference type="PROSITE" id="PS00018">
    <property type="entry name" value="EF_HAND_1"/>
    <property type="match status" value="1"/>
</dbReference>
<dbReference type="AlphaFoldDB" id="A0ABD3JTK1"/>
<evidence type="ECO:0000313" key="5">
    <source>
        <dbReference type="Proteomes" id="UP001634007"/>
    </source>
</evidence>
<evidence type="ECO:0000256" key="2">
    <source>
        <dbReference type="SAM" id="MobiDB-lite"/>
    </source>
</evidence>
<dbReference type="PROSITE" id="PS50222">
    <property type="entry name" value="EF_HAND_2"/>
    <property type="match status" value="2"/>
</dbReference>
<dbReference type="InterPro" id="IPR011992">
    <property type="entry name" value="EF-hand-dom_pair"/>
</dbReference>
<feature type="compositionally biased region" description="Acidic residues" evidence="2">
    <location>
        <begin position="25"/>
        <end position="53"/>
    </location>
</feature>
<dbReference type="InterPro" id="IPR002048">
    <property type="entry name" value="EF_hand_dom"/>
</dbReference>
<protein>
    <recommendedName>
        <fullName evidence="3">EF-hand domain-containing protein</fullName>
    </recommendedName>
</protein>
<reference evidence="4 5" key="1">
    <citation type="submission" date="2024-11" db="EMBL/GenBank/DDBJ databases">
        <title>Chromosome-level genome assembly of Eucalyptus globulus Labill. provides insights into its genome evolution.</title>
        <authorList>
            <person name="Li X."/>
        </authorList>
    </citation>
    <scope>NUCLEOTIDE SEQUENCE [LARGE SCALE GENOMIC DNA]</scope>
    <source>
        <strain evidence="4">CL2024</strain>
        <tissue evidence="4">Fresh tender leaves</tissue>
    </source>
</reference>
<accession>A0ABD3JTK1</accession>
<evidence type="ECO:0000313" key="4">
    <source>
        <dbReference type="EMBL" id="KAL3726825.1"/>
    </source>
</evidence>
<proteinExistence type="predicted"/>
<feature type="domain" description="EF-hand" evidence="3">
    <location>
        <begin position="90"/>
        <end position="125"/>
    </location>
</feature>
<dbReference type="CDD" id="cd00051">
    <property type="entry name" value="EFh"/>
    <property type="match status" value="1"/>
</dbReference>
<sequence length="242" mass="27541">MDESLEEEERKRGRGMDESLVEEREEKEEASEALEEEREEKEEALEEEREEKEEASVALPTEPSKPVSAKIDIKKVREAASAHFKDLTEDQKKAARSLFDTMDKDENGNISFDEFKTFLSDAGLQTVDPDGLFAELDKDASETLSFEELVTFFYVLSRDENKDRWKRKPVHGQEARIAPGTARGANDKAKIAPGMAQGANDKGRKRDKILPWVFDKLKGTYKLEELREKASEKASENSCTIF</sequence>
<dbReference type="SUPFAM" id="SSF47473">
    <property type="entry name" value="EF-hand"/>
    <property type="match status" value="1"/>
</dbReference>
<keyword evidence="1" id="KW-0106">Calcium</keyword>
<dbReference type="Proteomes" id="UP001634007">
    <property type="component" value="Unassembled WGS sequence"/>
</dbReference>
<comment type="caution">
    <text evidence="4">The sequence shown here is derived from an EMBL/GenBank/DDBJ whole genome shotgun (WGS) entry which is preliminary data.</text>
</comment>
<keyword evidence="5" id="KW-1185">Reference proteome</keyword>
<dbReference type="Gene3D" id="1.10.238.10">
    <property type="entry name" value="EF-hand"/>
    <property type="match status" value="1"/>
</dbReference>
<feature type="compositionally biased region" description="Basic and acidic residues" evidence="2">
    <location>
        <begin position="8"/>
        <end position="24"/>
    </location>
</feature>
<evidence type="ECO:0000256" key="1">
    <source>
        <dbReference type="ARBA" id="ARBA00022837"/>
    </source>
</evidence>
<evidence type="ECO:0000259" key="3">
    <source>
        <dbReference type="PROSITE" id="PS50222"/>
    </source>
</evidence>
<dbReference type="InterPro" id="IPR018247">
    <property type="entry name" value="EF_Hand_1_Ca_BS"/>
</dbReference>
<dbReference type="Pfam" id="PF13405">
    <property type="entry name" value="EF-hand_6"/>
    <property type="match status" value="1"/>
</dbReference>
<feature type="region of interest" description="Disordered" evidence="2">
    <location>
        <begin position="1"/>
        <end position="70"/>
    </location>
</feature>
<organism evidence="4 5">
    <name type="scientific">Eucalyptus globulus</name>
    <name type="common">Tasmanian blue gum</name>
    <dbReference type="NCBI Taxonomy" id="34317"/>
    <lineage>
        <taxon>Eukaryota</taxon>
        <taxon>Viridiplantae</taxon>
        <taxon>Streptophyta</taxon>
        <taxon>Embryophyta</taxon>
        <taxon>Tracheophyta</taxon>
        <taxon>Spermatophyta</taxon>
        <taxon>Magnoliopsida</taxon>
        <taxon>eudicotyledons</taxon>
        <taxon>Gunneridae</taxon>
        <taxon>Pentapetalae</taxon>
        <taxon>rosids</taxon>
        <taxon>malvids</taxon>
        <taxon>Myrtales</taxon>
        <taxon>Myrtaceae</taxon>
        <taxon>Myrtoideae</taxon>
        <taxon>Eucalypteae</taxon>
        <taxon>Eucalyptus</taxon>
    </lineage>
</organism>